<feature type="domain" description="Zn(2)-C6 fungal-type" evidence="7">
    <location>
        <begin position="23"/>
        <end position="51"/>
    </location>
</feature>
<keyword evidence="1" id="KW-0479">Metal-binding</keyword>
<dbReference type="Pfam" id="PF00172">
    <property type="entry name" value="Zn_clus"/>
    <property type="match status" value="1"/>
</dbReference>
<evidence type="ECO:0000313" key="8">
    <source>
        <dbReference type="EMBL" id="KAK5995397.1"/>
    </source>
</evidence>
<proteinExistence type="predicted"/>
<dbReference type="PANTHER" id="PTHR36206">
    <property type="entry name" value="ASPERCRYPTIN BIOSYNTHESIS CLUSTER-SPECIFIC TRANSCRIPTION REGULATOR ATNN-RELATED"/>
    <property type="match status" value="1"/>
</dbReference>
<keyword evidence="9" id="KW-1185">Reference proteome</keyword>
<gene>
    <name evidence="8" type="ORF">PT974_03801</name>
</gene>
<keyword evidence="4" id="KW-0238">DNA-binding</keyword>
<dbReference type="CDD" id="cd00067">
    <property type="entry name" value="GAL4"/>
    <property type="match status" value="1"/>
</dbReference>
<name>A0ABR0STC0_9HYPO</name>
<evidence type="ECO:0000313" key="9">
    <source>
        <dbReference type="Proteomes" id="UP001338125"/>
    </source>
</evidence>
<dbReference type="SMART" id="SM00066">
    <property type="entry name" value="GAL4"/>
    <property type="match status" value="1"/>
</dbReference>
<dbReference type="InterPro" id="IPR052360">
    <property type="entry name" value="Transcr_Regulatory_Proteins"/>
</dbReference>
<protein>
    <submittedName>
        <fullName evidence="8">Aspercryptin biosynthesis cluster-specific transcription regulator atnN-like protein</fullName>
    </submittedName>
</protein>
<evidence type="ECO:0000256" key="2">
    <source>
        <dbReference type="ARBA" id="ARBA00022833"/>
    </source>
</evidence>
<dbReference type="EMBL" id="JAVFKD010000004">
    <property type="protein sequence ID" value="KAK5995397.1"/>
    <property type="molecule type" value="Genomic_DNA"/>
</dbReference>
<accession>A0ABR0STC0</accession>
<organism evidence="8 9">
    <name type="scientific">Cladobotryum mycophilum</name>
    <dbReference type="NCBI Taxonomy" id="491253"/>
    <lineage>
        <taxon>Eukaryota</taxon>
        <taxon>Fungi</taxon>
        <taxon>Dikarya</taxon>
        <taxon>Ascomycota</taxon>
        <taxon>Pezizomycotina</taxon>
        <taxon>Sordariomycetes</taxon>
        <taxon>Hypocreomycetidae</taxon>
        <taxon>Hypocreales</taxon>
        <taxon>Hypocreaceae</taxon>
        <taxon>Cladobotryum</taxon>
    </lineage>
</organism>
<dbReference type="InterPro" id="IPR001138">
    <property type="entry name" value="Zn2Cys6_DnaBD"/>
</dbReference>
<dbReference type="PANTHER" id="PTHR36206:SF16">
    <property type="entry name" value="TRANSCRIPTION FACTOR DOMAIN-CONTAINING PROTEIN-RELATED"/>
    <property type="match status" value="1"/>
</dbReference>
<dbReference type="PROSITE" id="PS00463">
    <property type="entry name" value="ZN2_CY6_FUNGAL_1"/>
    <property type="match status" value="1"/>
</dbReference>
<reference evidence="8 9" key="1">
    <citation type="submission" date="2024-01" db="EMBL/GenBank/DDBJ databases">
        <title>Complete genome of Cladobotryum mycophilum ATHUM6906.</title>
        <authorList>
            <person name="Christinaki A.C."/>
            <person name="Myridakis A.I."/>
            <person name="Kouvelis V.N."/>
        </authorList>
    </citation>
    <scope>NUCLEOTIDE SEQUENCE [LARGE SCALE GENOMIC DNA]</scope>
    <source>
        <strain evidence="8 9">ATHUM6906</strain>
    </source>
</reference>
<keyword evidence="6" id="KW-0539">Nucleus</keyword>
<evidence type="ECO:0000256" key="1">
    <source>
        <dbReference type="ARBA" id="ARBA00022723"/>
    </source>
</evidence>
<dbReference type="InterPro" id="IPR021858">
    <property type="entry name" value="Fun_TF"/>
</dbReference>
<dbReference type="PROSITE" id="PS50048">
    <property type="entry name" value="ZN2_CY6_FUNGAL_2"/>
    <property type="match status" value="1"/>
</dbReference>
<comment type="caution">
    <text evidence="8">The sequence shown here is derived from an EMBL/GenBank/DDBJ whole genome shotgun (WGS) entry which is preliminary data.</text>
</comment>
<evidence type="ECO:0000256" key="5">
    <source>
        <dbReference type="ARBA" id="ARBA00023163"/>
    </source>
</evidence>
<dbReference type="Gene3D" id="4.10.240.10">
    <property type="entry name" value="Zn(2)-C6 fungal-type DNA-binding domain"/>
    <property type="match status" value="1"/>
</dbReference>
<sequence>MERSNTSQNNNVSRLGHRKVKTGCVTCKKRRVKCDEAKPACQRCISTGRVCDGYGIWGGGGNAYDSAERTGSSAPSKLLLPRRTNMNHIRSLPCSAVSRIAGRPEGIGYEYFRYYTNTKLPGVFESDFWESLVFQASAQEPAVLHAITALGAAHKDEERIALVEYNKAIGHMRRHLERSDREGLRVALITCMLFVCYELLNGGFKTGYAHLHSGLHLLQKIQSLQGITSSDGPVILRPKAPAVEDALVEAFSRLNIQAALFGQVSTYIFQVGQDAKTNLTYDVPLVFETFRDARQHLDALINGVYTLTSQASDLLDSRGEIPDCLYSSQYRLELALEQWLKAFDRGEPAIRANASFRTAFGIPLLRIYHVMAKIMAATSLRGTDEMIYDRFTGDFRRLVMQAKWQWDRMTCAVRDRVLKHCYPLPKVRFTADMGLVPPLNYVALKCRCPNTRRQAINLLLISPHREGGWDGSLPALMAKHLMDMEEGNIYKGTDLWSLTDGFKPWDEASSDSLPIVPASKRVSDVSVTLPDNVGGQATMVCKRHLGNGEWETTKAHFEITFETPAGACVREQGQ</sequence>
<evidence type="ECO:0000256" key="6">
    <source>
        <dbReference type="ARBA" id="ARBA00023242"/>
    </source>
</evidence>
<dbReference type="Pfam" id="PF11951">
    <property type="entry name" value="Fungal_trans_2"/>
    <property type="match status" value="1"/>
</dbReference>
<keyword evidence="3" id="KW-0805">Transcription regulation</keyword>
<dbReference type="Proteomes" id="UP001338125">
    <property type="component" value="Unassembled WGS sequence"/>
</dbReference>
<evidence type="ECO:0000256" key="3">
    <source>
        <dbReference type="ARBA" id="ARBA00023015"/>
    </source>
</evidence>
<dbReference type="SUPFAM" id="SSF57701">
    <property type="entry name" value="Zn2/Cys6 DNA-binding domain"/>
    <property type="match status" value="1"/>
</dbReference>
<dbReference type="InterPro" id="IPR036864">
    <property type="entry name" value="Zn2-C6_fun-type_DNA-bd_sf"/>
</dbReference>
<evidence type="ECO:0000259" key="7">
    <source>
        <dbReference type="PROSITE" id="PS50048"/>
    </source>
</evidence>
<evidence type="ECO:0000256" key="4">
    <source>
        <dbReference type="ARBA" id="ARBA00023125"/>
    </source>
</evidence>
<keyword evidence="5" id="KW-0804">Transcription</keyword>
<keyword evidence="2" id="KW-0862">Zinc</keyword>